<dbReference type="CDD" id="cd14009">
    <property type="entry name" value="STKc_ATG1_ULK_like"/>
    <property type="match status" value="1"/>
</dbReference>
<keyword evidence="6 8" id="KW-0067">ATP-binding</keyword>
<feature type="compositionally biased region" description="Polar residues" evidence="9">
    <location>
        <begin position="419"/>
        <end position="433"/>
    </location>
</feature>
<keyword evidence="2" id="KW-0723">Serine/threonine-protein kinase</keyword>
<gene>
    <name evidence="11" type="ORF">SISSUDRAFT_689322</name>
</gene>
<feature type="compositionally biased region" description="Basic and acidic residues" evidence="9">
    <location>
        <begin position="676"/>
        <end position="687"/>
    </location>
</feature>
<dbReference type="GO" id="GO:0010506">
    <property type="term" value="P:regulation of autophagy"/>
    <property type="evidence" value="ECO:0007669"/>
    <property type="project" value="InterPro"/>
</dbReference>
<dbReference type="Gene3D" id="1.10.510.10">
    <property type="entry name" value="Transferase(Phosphotransferase) domain 1"/>
    <property type="match status" value="1"/>
</dbReference>
<dbReference type="InterPro" id="IPR045269">
    <property type="entry name" value="Atg1-like"/>
</dbReference>
<dbReference type="GO" id="GO:0034727">
    <property type="term" value="P:piecemeal microautophagy of the nucleus"/>
    <property type="evidence" value="ECO:0007669"/>
    <property type="project" value="TreeGrafter"/>
</dbReference>
<dbReference type="Pfam" id="PF12063">
    <property type="entry name" value="ATG1-like_MIT1"/>
    <property type="match status" value="1"/>
</dbReference>
<dbReference type="Pfam" id="PF21127">
    <property type="entry name" value="ATG1-like_MIT2"/>
    <property type="match status" value="1"/>
</dbReference>
<dbReference type="GO" id="GO:0005776">
    <property type="term" value="C:autophagosome"/>
    <property type="evidence" value="ECO:0007669"/>
    <property type="project" value="TreeGrafter"/>
</dbReference>
<dbReference type="SMART" id="SM00220">
    <property type="entry name" value="S_TKc"/>
    <property type="match status" value="1"/>
</dbReference>
<dbReference type="Proteomes" id="UP000076798">
    <property type="component" value="Unassembled WGS sequence"/>
</dbReference>
<feature type="compositionally biased region" description="Polar residues" evidence="9">
    <location>
        <begin position="549"/>
        <end position="572"/>
    </location>
</feature>
<name>A0A166I303_9AGAM</name>
<dbReference type="Pfam" id="PF00069">
    <property type="entry name" value="Pkinase"/>
    <property type="match status" value="1"/>
</dbReference>
<evidence type="ECO:0000256" key="6">
    <source>
        <dbReference type="ARBA" id="ARBA00022840"/>
    </source>
</evidence>
<protein>
    <recommendedName>
        <fullName evidence="1">non-specific serine/threonine protein kinase</fullName>
        <ecNumber evidence="1">2.7.11.1</ecNumber>
    </recommendedName>
    <alternativeName>
        <fullName evidence="7">Autophagy-related protein 1</fullName>
    </alternativeName>
</protein>
<dbReference type="InterPro" id="IPR048941">
    <property type="entry name" value="ATG1-like_MIT2"/>
</dbReference>
<keyword evidence="3" id="KW-0808">Transferase</keyword>
<evidence type="ECO:0000256" key="7">
    <source>
        <dbReference type="ARBA" id="ARBA00030237"/>
    </source>
</evidence>
<dbReference type="GO" id="GO:0000422">
    <property type="term" value="P:autophagy of mitochondrion"/>
    <property type="evidence" value="ECO:0007669"/>
    <property type="project" value="TreeGrafter"/>
</dbReference>
<feature type="region of interest" description="Disordered" evidence="9">
    <location>
        <begin position="341"/>
        <end position="467"/>
    </location>
</feature>
<dbReference type="OrthoDB" id="346907at2759"/>
<keyword evidence="12" id="KW-1185">Reference proteome</keyword>
<dbReference type="EMBL" id="KV428008">
    <property type="protein sequence ID" value="KZT43339.1"/>
    <property type="molecule type" value="Genomic_DNA"/>
</dbReference>
<feature type="region of interest" description="Disordered" evidence="9">
    <location>
        <begin position="530"/>
        <end position="574"/>
    </location>
</feature>
<evidence type="ECO:0000259" key="10">
    <source>
        <dbReference type="PROSITE" id="PS50011"/>
    </source>
</evidence>
<evidence type="ECO:0000256" key="4">
    <source>
        <dbReference type="ARBA" id="ARBA00022741"/>
    </source>
</evidence>
<reference evidence="11 12" key="1">
    <citation type="journal article" date="2016" name="Mol. Biol. Evol.">
        <title>Comparative Genomics of Early-Diverging Mushroom-Forming Fungi Provides Insights into the Origins of Lignocellulose Decay Capabilities.</title>
        <authorList>
            <person name="Nagy L.G."/>
            <person name="Riley R."/>
            <person name="Tritt A."/>
            <person name="Adam C."/>
            <person name="Daum C."/>
            <person name="Floudas D."/>
            <person name="Sun H."/>
            <person name="Yadav J.S."/>
            <person name="Pangilinan J."/>
            <person name="Larsson K.H."/>
            <person name="Matsuura K."/>
            <person name="Barry K."/>
            <person name="Labutti K."/>
            <person name="Kuo R."/>
            <person name="Ohm R.A."/>
            <person name="Bhattacharya S.S."/>
            <person name="Shirouzu T."/>
            <person name="Yoshinaga Y."/>
            <person name="Martin F.M."/>
            <person name="Grigoriev I.V."/>
            <person name="Hibbett D.S."/>
        </authorList>
    </citation>
    <scope>NUCLEOTIDE SEQUENCE [LARGE SCALE GENOMIC DNA]</scope>
    <source>
        <strain evidence="11 12">HHB10207 ss-3</strain>
    </source>
</reference>
<evidence type="ECO:0000313" key="12">
    <source>
        <dbReference type="Proteomes" id="UP000076798"/>
    </source>
</evidence>
<dbReference type="GO" id="GO:0000045">
    <property type="term" value="P:autophagosome assembly"/>
    <property type="evidence" value="ECO:0007669"/>
    <property type="project" value="TreeGrafter"/>
</dbReference>
<feature type="region of interest" description="Disordered" evidence="9">
    <location>
        <begin position="1"/>
        <end position="33"/>
    </location>
</feature>
<dbReference type="InterPro" id="IPR017441">
    <property type="entry name" value="Protein_kinase_ATP_BS"/>
</dbReference>
<dbReference type="PANTHER" id="PTHR24348">
    <property type="entry name" value="SERINE/THREONINE-PROTEIN KINASE UNC-51-RELATED"/>
    <property type="match status" value="1"/>
</dbReference>
<dbReference type="Gene3D" id="3.30.200.20">
    <property type="entry name" value="Phosphorylase Kinase, domain 1"/>
    <property type="match status" value="1"/>
</dbReference>
<keyword evidence="4 8" id="KW-0547">Nucleotide-binding</keyword>
<dbReference type="EC" id="2.7.11.1" evidence="1"/>
<evidence type="ECO:0000256" key="8">
    <source>
        <dbReference type="PROSITE-ProRule" id="PRU10141"/>
    </source>
</evidence>
<dbReference type="GO" id="GO:0004674">
    <property type="term" value="F:protein serine/threonine kinase activity"/>
    <property type="evidence" value="ECO:0007669"/>
    <property type="project" value="UniProtKB-KW"/>
</dbReference>
<evidence type="ECO:0000256" key="2">
    <source>
        <dbReference type="ARBA" id="ARBA00022527"/>
    </source>
</evidence>
<dbReference type="PROSITE" id="PS50011">
    <property type="entry name" value="PROTEIN_KINASE_DOM"/>
    <property type="match status" value="1"/>
</dbReference>
<dbReference type="InterPro" id="IPR011009">
    <property type="entry name" value="Kinase-like_dom_sf"/>
</dbReference>
<dbReference type="FunFam" id="3.30.200.20:FF:000003">
    <property type="entry name" value="Non-specific serine/threonine protein kinase"/>
    <property type="match status" value="1"/>
</dbReference>
<sequence length="935" mass="105013">MPPSPSPAPAGTTQLKGAAASSPEARTATDEEEVRPYVLSAEIGKGSFATVYRGYHEVTRQVVAVKTVSRSILTPKLVDNLWSEIHILKQLSHKHITQLIDIKERPKYYYLVMEYCSGGDLSLYIKRRGKVEGLSYIPAPGEAPTYYPHPRNGGLAELVVRSFLRQLARAMKFLRHRNLLHRDIKPQNLLLTPADEEDFAKGHPLGVPILKVADFGFARILPNATMAETLCGSPLYMAPEILRYEKYDAKADLWSVGAVLYEMCVGRPPFRAQNHIELLKRIEKARSLVAFPDEDPNFNSNGSDAQPVPADMKKLIRSLLKRHPVERASFDEFFASQALQNSKFPRPEKKPAETTKEQDSILSSVSTASATVKPKDPWASKAGIGQGIPDNHRIIPPEVLDPKSIVPPSTFNFRRRGTEQNSGSSSNAPGTSEGSRRSSVGVDADPRTPNFPQTSPRSSPRSLGVPLHPVTTREKQAAALESDGTVIPGETEEDSAMRREYVIVGDTKAVEFTKTVDEIHSQRTRRLLGDRKPALPPVDDENQEGFASVSGSPASNNITFPPVTNHSISSSPEYPPQYITPSRNTATNALSRALNIASKKLFGTMRSPSDRAIPRRPPLIIKNYYPEEDERDPEEDELLAKLEDLAQKTAVLTKWSDEMYEYVKAIPQKPLSDPTKFSKREGEADRQARKRQTAEVEAEYNAVTCVSLYMLLMSFSQRGIDVLRAYQNKLKAKDPDGNFTVSEGFDDALVWFRDHFIKCNERVTLVKTWLPSEFSRAPKWLDQLIYDHALQLSRTAARKELLGKMSSNDECEKLYEESLWCLYALQDDLMQQENPFQTEDHKLIDTWIKRTKLRLFRCRARMNMNDDERLNDARADQNLDDVMRYPAPWDAKPPSPQRTNEAISSSLIFSGSSDFSGILFHPSIGIISIIFFLTL</sequence>
<evidence type="ECO:0000256" key="5">
    <source>
        <dbReference type="ARBA" id="ARBA00022777"/>
    </source>
</evidence>
<dbReference type="STRING" id="1314776.A0A166I303"/>
<evidence type="ECO:0000256" key="9">
    <source>
        <dbReference type="SAM" id="MobiDB-lite"/>
    </source>
</evidence>
<dbReference type="SUPFAM" id="SSF56112">
    <property type="entry name" value="Protein kinase-like (PK-like)"/>
    <property type="match status" value="1"/>
</dbReference>
<feature type="compositionally biased region" description="Basic and acidic residues" evidence="9">
    <location>
        <begin position="345"/>
        <end position="359"/>
    </location>
</feature>
<dbReference type="InterPro" id="IPR022708">
    <property type="entry name" value="Atg1-like_tMIT"/>
</dbReference>
<feature type="compositionally biased region" description="Polar residues" evidence="9">
    <location>
        <begin position="360"/>
        <end position="370"/>
    </location>
</feature>
<feature type="region of interest" description="Disordered" evidence="9">
    <location>
        <begin position="673"/>
        <end position="693"/>
    </location>
</feature>
<proteinExistence type="predicted"/>
<feature type="binding site" evidence="8">
    <location>
        <position position="66"/>
    </location>
    <ligand>
        <name>ATP</name>
        <dbReference type="ChEBI" id="CHEBI:30616"/>
    </ligand>
</feature>
<dbReference type="PROSITE" id="PS00108">
    <property type="entry name" value="PROTEIN_KINASE_ST"/>
    <property type="match status" value="1"/>
</dbReference>
<accession>A0A166I303</accession>
<dbReference type="InterPro" id="IPR000719">
    <property type="entry name" value="Prot_kinase_dom"/>
</dbReference>
<evidence type="ECO:0000256" key="3">
    <source>
        <dbReference type="ARBA" id="ARBA00022679"/>
    </source>
</evidence>
<evidence type="ECO:0000256" key="1">
    <source>
        <dbReference type="ARBA" id="ARBA00012513"/>
    </source>
</evidence>
<feature type="compositionally biased region" description="Polar residues" evidence="9">
    <location>
        <begin position="450"/>
        <end position="461"/>
    </location>
</feature>
<organism evidence="11 12">
    <name type="scientific">Sistotremastrum suecicum HHB10207 ss-3</name>
    <dbReference type="NCBI Taxonomy" id="1314776"/>
    <lineage>
        <taxon>Eukaryota</taxon>
        <taxon>Fungi</taxon>
        <taxon>Dikarya</taxon>
        <taxon>Basidiomycota</taxon>
        <taxon>Agaricomycotina</taxon>
        <taxon>Agaricomycetes</taxon>
        <taxon>Sistotremastrales</taxon>
        <taxon>Sistotremastraceae</taxon>
        <taxon>Sistotremastrum</taxon>
    </lineage>
</organism>
<keyword evidence="5 11" id="KW-0418">Kinase</keyword>
<dbReference type="GO" id="GO:0034045">
    <property type="term" value="C:phagophore assembly site membrane"/>
    <property type="evidence" value="ECO:0007669"/>
    <property type="project" value="TreeGrafter"/>
</dbReference>
<dbReference type="PROSITE" id="PS00107">
    <property type="entry name" value="PROTEIN_KINASE_ATP"/>
    <property type="match status" value="1"/>
</dbReference>
<dbReference type="InterPro" id="IPR008271">
    <property type="entry name" value="Ser/Thr_kinase_AS"/>
</dbReference>
<dbReference type="AlphaFoldDB" id="A0A166I303"/>
<evidence type="ECO:0000313" key="11">
    <source>
        <dbReference type="EMBL" id="KZT43339.1"/>
    </source>
</evidence>
<dbReference type="GO" id="GO:0042594">
    <property type="term" value="P:response to starvation"/>
    <property type="evidence" value="ECO:0007669"/>
    <property type="project" value="TreeGrafter"/>
</dbReference>
<dbReference type="GO" id="GO:0061709">
    <property type="term" value="P:reticulophagy"/>
    <property type="evidence" value="ECO:0007669"/>
    <property type="project" value="TreeGrafter"/>
</dbReference>
<dbReference type="PANTHER" id="PTHR24348:SF22">
    <property type="entry name" value="NON-SPECIFIC SERINE_THREONINE PROTEIN KINASE"/>
    <property type="match status" value="1"/>
</dbReference>
<feature type="domain" description="Protein kinase" evidence="10">
    <location>
        <begin position="37"/>
        <end position="339"/>
    </location>
</feature>
<dbReference type="GO" id="GO:0005524">
    <property type="term" value="F:ATP binding"/>
    <property type="evidence" value="ECO:0007669"/>
    <property type="project" value="UniProtKB-UniRule"/>
</dbReference>
<dbReference type="GO" id="GO:0005829">
    <property type="term" value="C:cytosol"/>
    <property type="evidence" value="ECO:0007669"/>
    <property type="project" value="TreeGrafter"/>
</dbReference>